<dbReference type="Gramene" id="PGSC0003DMT400095258">
    <property type="protein sequence ID" value="PGSC0003DMT400095258"/>
    <property type="gene ID" value="PGSC0003DMG400044829"/>
</dbReference>
<dbReference type="AlphaFoldDB" id="M1DVW6"/>
<reference evidence="1" key="2">
    <citation type="submission" date="2015-06" db="UniProtKB">
        <authorList>
            <consortium name="EnsemblPlants"/>
        </authorList>
    </citation>
    <scope>IDENTIFICATION</scope>
    <source>
        <strain evidence="1">DM1-3 516 R44</strain>
    </source>
</reference>
<reference evidence="2" key="1">
    <citation type="journal article" date="2011" name="Nature">
        <title>Genome sequence and analysis of the tuber crop potato.</title>
        <authorList>
            <consortium name="The Potato Genome Sequencing Consortium"/>
        </authorList>
    </citation>
    <scope>NUCLEOTIDE SEQUENCE [LARGE SCALE GENOMIC DNA]</scope>
    <source>
        <strain evidence="2">cv. DM1-3 516 R44</strain>
    </source>
</reference>
<proteinExistence type="predicted"/>
<evidence type="ECO:0000313" key="1">
    <source>
        <dbReference type="EnsemblPlants" id="PGSC0003DMT400095258"/>
    </source>
</evidence>
<accession>M1DVW6</accession>
<organism evidence="1 2">
    <name type="scientific">Solanum tuberosum</name>
    <name type="common">Potato</name>
    <dbReference type="NCBI Taxonomy" id="4113"/>
    <lineage>
        <taxon>Eukaryota</taxon>
        <taxon>Viridiplantae</taxon>
        <taxon>Streptophyta</taxon>
        <taxon>Embryophyta</taxon>
        <taxon>Tracheophyta</taxon>
        <taxon>Spermatophyta</taxon>
        <taxon>Magnoliopsida</taxon>
        <taxon>eudicotyledons</taxon>
        <taxon>Gunneridae</taxon>
        <taxon>Pentapetalae</taxon>
        <taxon>asterids</taxon>
        <taxon>lamiids</taxon>
        <taxon>Solanales</taxon>
        <taxon>Solanaceae</taxon>
        <taxon>Solanoideae</taxon>
        <taxon>Solaneae</taxon>
        <taxon>Solanum</taxon>
    </lineage>
</organism>
<evidence type="ECO:0000313" key="2">
    <source>
        <dbReference type="Proteomes" id="UP000011115"/>
    </source>
</evidence>
<dbReference type="PaxDb" id="4113-PGSC0003DMT400095258"/>
<protein>
    <submittedName>
        <fullName evidence="1">Uncharacterized protein</fullName>
    </submittedName>
</protein>
<name>M1DVW6_SOLTU</name>
<sequence>MGNLDHFVDVRESILQREVHEMITTSIEIAFCFPVQAEVVSHSSILASCMERLDNLTTTVEANSPIHLPYVSGTNALNDATPLPPTLDVSGIDARGDTTPPSHRIRVLHKHSLI</sequence>
<dbReference type="EnsemblPlants" id="PGSC0003DMT400095258">
    <property type="protein sequence ID" value="PGSC0003DMT400095258"/>
    <property type="gene ID" value="PGSC0003DMG400044829"/>
</dbReference>
<dbReference type="Proteomes" id="UP000011115">
    <property type="component" value="Unassembled WGS sequence"/>
</dbReference>
<dbReference type="HOGENOM" id="CLU_2125459_0_0_1"/>
<keyword evidence="2" id="KW-1185">Reference proteome</keyword>
<dbReference type="InParanoid" id="M1DVW6"/>